<name>A0AA88UEC2_9ASTE</name>
<dbReference type="EMBL" id="JAVXUO010001813">
    <property type="protein sequence ID" value="KAK2978871.1"/>
    <property type="molecule type" value="Genomic_DNA"/>
</dbReference>
<dbReference type="CDD" id="cd07981">
    <property type="entry name" value="HFD_TAF12"/>
    <property type="match status" value="1"/>
</dbReference>
<protein>
    <recommendedName>
        <fullName evidence="7">Transcription initiation factor TFIID subunit 12 domain-containing protein</fullName>
    </recommendedName>
</protein>
<evidence type="ECO:0000313" key="9">
    <source>
        <dbReference type="Proteomes" id="UP001187471"/>
    </source>
</evidence>
<dbReference type="GO" id="GO:0000124">
    <property type="term" value="C:SAGA complex"/>
    <property type="evidence" value="ECO:0007669"/>
    <property type="project" value="InterPro"/>
</dbReference>
<evidence type="ECO:0000259" key="7">
    <source>
        <dbReference type="Pfam" id="PF03847"/>
    </source>
</evidence>
<dbReference type="AlphaFoldDB" id="A0AA88UEC2"/>
<feature type="compositionally biased region" description="Pro residues" evidence="6">
    <location>
        <begin position="30"/>
        <end position="47"/>
    </location>
</feature>
<dbReference type="GO" id="GO:0046982">
    <property type="term" value="F:protein heterodimerization activity"/>
    <property type="evidence" value="ECO:0007669"/>
    <property type="project" value="InterPro"/>
</dbReference>
<dbReference type="GO" id="GO:0005669">
    <property type="term" value="C:transcription factor TFIID complex"/>
    <property type="evidence" value="ECO:0007669"/>
    <property type="project" value="InterPro"/>
</dbReference>
<feature type="compositionally biased region" description="Polar residues" evidence="6">
    <location>
        <begin position="349"/>
        <end position="364"/>
    </location>
</feature>
<comment type="subcellular location">
    <subcellularLocation>
        <location evidence="1">Nucleus</location>
    </subcellularLocation>
</comment>
<dbReference type="PANTHER" id="PTHR12264:SF21">
    <property type="entry name" value="TRANSCRIPTION INITIATION FACTOR TFIID SUBUNIT 12"/>
    <property type="match status" value="1"/>
</dbReference>
<dbReference type="Pfam" id="PF03847">
    <property type="entry name" value="TFIID_20kDa"/>
    <property type="match status" value="1"/>
</dbReference>
<comment type="caution">
    <text evidence="8">The sequence shown here is derived from an EMBL/GenBank/DDBJ whole genome shotgun (WGS) entry which is preliminary data.</text>
</comment>
<dbReference type="Proteomes" id="UP001187471">
    <property type="component" value="Unassembled WGS sequence"/>
</dbReference>
<feature type="compositionally biased region" description="Low complexity" evidence="6">
    <location>
        <begin position="91"/>
        <end position="102"/>
    </location>
</feature>
<keyword evidence="3" id="KW-0805">Transcription regulation</keyword>
<dbReference type="GO" id="GO:0017025">
    <property type="term" value="F:TBP-class protein binding"/>
    <property type="evidence" value="ECO:0007669"/>
    <property type="project" value="TreeGrafter"/>
</dbReference>
<evidence type="ECO:0000256" key="2">
    <source>
        <dbReference type="ARBA" id="ARBA00007530"/>
    </source>
</evidence>
<reference evidence="8" key="1">
    <citation type="submission" date="2022-12" db="EMBL/GenBank/DDBJ databases">
        <title>Draft genome assemblies for two species of Escallonia (Escalloniales).</title>
        <authorList>
            <person name="Chanderbali A."/>
            <person name="Dervinis C."/>
            <person name="Anghel I."/>
            <person name="Soltis D."/>
            <person name="Soltis P."/>
            <person name="Zapata F."/>
        </authorList>
    </citation>
    <scope>NUCLEOTIDE SEQUENCE</scope>
    <source>
        <strain evidence="8">UCBG92.1500</strain>
        <tissue evidence="8">Leaf</tissue>
    </source>
</reference>
<dbReference type="SUPFAM" id="SSF47113">
    <property type="entry name" value="Histone-fold"/>
    <property type="match status" value="1"/>
</dbReference>
<evidence type="ECO:0000256" key="3">
    <source>
        <dbReference type="ARBA" id="ARBA00023015"/>
    </source>
</evidence>
<feature type="domain" description="Transcription initiation factor TFIID subunit 12" evidence="7">
    <location>
        <begin position="405"/>
        <end position="472"/>
    </location>
</feature>
<dbReference type="PRINTS" id="PR01217">
    <property type="entry name" value="PRICHEXTENSN"/>
</dbReference>
<feature type="compositionally biased region" description="Low complexity" evidence="6">
    <location>
        <begin position="180"/>
        <end position="193"/>
    </location>
</feature>
<feature type="compositionally biased region" description="Low complexity" evidence="6">
    <location>
        <begin position="151"/>
        <end position="172"/>
    </location>
</feature>
<evidence type="ECO:0000256" key="5">
    <source>
        <dbReference type="ARBA" id="ARBA00023242"/>
    </source>
</evidence>
<sequence>MEQTPPPPPPPPPTSTPTPPNPQSTDHQPQPQPQSPPPLPPPSPSLPLPSSSLPTTPSPSIPSPQNPNPNPNPTSEPQSQAAPPPPPPQQQPTAQNPQTRPPFNRTWQPPAPHFQHFSSPLPSASPSPSPLPPFSSPSPPPQRGGMAIGVPTSFSSLSTSPSFGQQQSHQFGGTLGRGIASASESAAASSSTSQVRQPIQGVGGMGSLGSSSTMRPGGIPASHQQRPVQLSPRPQATPNNQSSAPQSFQGHSLLRAPSVGSPGSPSPSTLQNSQPHQPWLAPGSQGKPPLPSRPQINPQSLPQRSQIPLQNQHATPTSQQQQTSSFQQPQPPSLSHQPQEHYGPKFQPSRIQQSSPHQPQITRTLGIGNQKSSSQAMLQTSAVLPGLSNRAASAETGESSNRILTKRSIQELVTQVDPSERLDPEVEDILVDIAEEFVDSITTYGCSLAKHRKSNTLEAKDILLHLERNWNMTLPGFGGDEIKSYKKPSASDIHRERLAAIKKSIVAAETTNMKSSAVQAAGNAKGNLAKVPANMIASPNPKVREAA</sequence>
<dbReference type="FunFam" id="1.10.20.10:FF:000011">
    <property type="entry name" value="Transcription initiation factor TFIID subunit 12"/>
    <property type="match status" value="1"/>
</dbReference>
<feature type="compositionally biased region" description="Pro residues" evidence="6">
    <location>
        <begin position="123"/>
        <end position="142"/>
    </location>
</feature>
<keyword evidence="5" id="KW-0539">Nucleus</keyword>
<keyword evidence="9" id="KW-1185">Reference proteome</keyword>
<dbReference type="GO" id="GO:0003677">
    <property type="term" value="F:DNA binding"/>
    <property type="evidence" value="ECO:0007669"/>
    <property type="project" value="TreeGrafter"/>
</dbReference>
<dbReference type="InterPro" id="IPR003228">
    <property type="entry name" value="TFIID_TAF12_dom"/>
</dbReference>
<feature type="region of interest" description="Disordered" evidence="6">
    <location>
        <begin position="1"/>
        <end position="364"/>
    </location>
</feature>
<feature type="compositionally biased region" description="Pro residues" evidence="6">
    <location>
        <begin position="56"/>
        <end position="74"/>
    </location>
</feature>
<evidence type="ECO:0000256" key="6">
    <source>
        <dbReference type="SAM" id="MobiDB-lite"/>
    </source>
</evidence>
<evidence type="ECO:0000256" key="1">
    <source>
        <dbReference type="ARBA" id="ARBA00004123"/>
    </source>
</evidence>
<evidence type="ECO:0000256" key="4">
    <source>
        <dbReference type="ARBA" id="ARBA00023163"/>
    </source>
</evidence>
<organism evidence="8 9">
    <name type="scientific">Escallonia rubra</name>
    <dbReference type="NCBI Taxonomy" id="112253"/>
    <lineage>
        <taxon>Eukaryota</taxon>
        <taxon>Viridiplantae</taxon>
        <taxon>Streptophyta</taxon>
        <taxon>Embryophyta</taxon>
        <taxon>Tracheophyta</taxon>
        <taxon>Spermatophyta</taxon>
        <taxon>Magnoliopsida</taxon>
        <taxon>eudicotyledons</taxon>
        <taxon>Gunneridae</taxon>
        <taxon>Pentapetalae</taxon>
        <taxon>asterids</taxon>
        <taxon>campanulids</taxon>
        <taxon>Escalloniales</taxon>
        <taxon>Escalloniaceae</taxon>
        <taxon>Escallonia</taxon>
    </lineage>
</organism>
<proteinExistence type="inferred from homology"/>
<evidence type="ECO:0000313" key="8">
    <source>
        <dbReference type="EMBL" id="KAK2978871.1"/>
    </source>
</evidence>
<keyword evidence="4" id="KW-0804">Transcription</keyword>
<accession>A0AA88UEC2</accession>
<feature type="compositionally biased region" description="Low complexity" evidence="6">
    <location>
        <begin position="257"/>
        <end position="268"/>
    </location>
</feature>
<dbReference type="InterPro" id="IPR009072">
    <property type="entry name" value="Histone-fold"/>
</dbReference>
<comment type="similarity">
    <text evidence="2">Belongs to the TAF12 family.</text>
</comment>
<dbReference type="Gene3D" id="1.10.20.10">
    <property type="entry name" value="Histone, subunit A"/>
    <property type="match status" value="1"/>
</dbReference>
<dbReference type="InterPro" id="IPR037794">
    <property type="entry name" value="TAF12"/>
</dbReference>
<feature type="compositionally biased region" description="Low complexity" evidence="6">
    <location>
        <begin position="310"/>
        <end position="337"/>
    </location>
</feature>
<feature type="compositionally biased region" description="Polar residues" evidence="6">
    <location>
        <begin position="294"/>
        <end position="309"/>
    </location>
</feature>
<dbReference type="GO" id="GO:0051123">
    <property type="term" value="P:RNA polymerase II preinitiation complex assembly"/>
    <property type="evidence" value="ECO:0007669"/>
    <property type="project" value="TreeGrafter"/>
</dbReference>
<dbReference type="PANTHER" id="PTHR12264">
    <property type="entry name" value="TRANSCRIPTION INITIATION FACTOR TFIID SUBUNIT 12"/>
    <property type="match status" value="1"/>
</dbReference>
<gene>
    <name evidence="8" type="ORF">RJ640_030920</name>
</gene>
<feature type="compositionally biased region" description="Polar residues" evidence="6">
    <location>
        <begin position="222"/>
        <end position="250"/>
    </location>
</feature>
<feature type="compositionally biased region" description="Pro residues" evidence="6">
    <location>
        <begin position="1"/>
        <end position="22"/>
    </location>
</feature>